<dbReference type="NCBIfam" id="TIGR00756">
    <property type="entry name" value="PPR"/>
    <property type="match status" value="4"/>
</dbReference>
<proteinExistence type="inferred from homology"/>
<dbReference type="GO" id="GO:0003729">
    <property type="term" value="F:mRNA binding"/>
    <property type="evidence" value="ECO:0007669"/>
    <property type="project" value="TreeGrafter"/>
</dbReference>
<dbReference type="PANTHER" id="PTHR47933">
    <property type="entry name" value="PENTATRICOPEPTIDE REPEAT-CONTAINING PROTEIN 1, MITOCHONDRIAL"/>
    <property type="match status" value="1"/>
</dbReference>
<feature type="repeat" description="PPR" evidence="3">
    <location>
        <begin position="159"/>
        <end position="193"/>
    </location>
</feature>
<feature type="repeat" description="PPR" evidence="3">
    <location>
        <begin position="9"/>
        <end position="43"/>
    </location>
</feature>
<evidence type="ECO:0000313" key="6">
    <source>
        <dbReference type="Proteomes" id="UP000327157"/>
    </source>
</evidence>
<keyword evidence="6" id="KW-1185">Reference proteome</keyword>
<evidence type="ECO:0000313" key="5">
    <source>
        <dbReference type="EMBL" id="KAB2628396.1"/>
    </source>
</evidence>
<dbReference type="InterPro" id="IPR002885">
    <property type="entry name" value="PPR_rpt"/>
</dbReference>
<dbReference type="PROSITE" id="PS51375">
    <property type="entry name" value="PPR"/>
    <property type="match status" value="3"/>
</dbReference>
<evidence type="ECO:0000256" key="1">
    <source>
        <dbReference type="ARBA" id="ARBA00007626"/>
    </source>
</evidence>
<reference evidence="5 6" key="1">
    <citation type="submission" date="2019-09" db="EMBL/GenBank/DDBJ databases">
        <authorList>
            <person name="Ou C."/>
        </authorList>
    </citation>
    <scope>NUCLEOTIDE SEQUENCE [LARGE SCALE GENOMIC DNA]</scope>
    <source>
        <strain evidence="5">S2</strain>
        <tissue evidence="5">Leaf</tissue>
    </source>
</reference>
<dbReference type="Gene3D" id="1.25.40.10">
    <property type="entry name" value="Tetratricopeptide repeat domain"/>
    <property type="match status" value="4"/>
</dbReference>
<comment type="caution">
    <text evidence="5">The sequence shown here is derived from an EMBL/GenBank/DDBJ whole genome shotgun (WGS) entry which is preliminary data.</text>
</comment>
<dbReference type="EMBL" id="SMOL01000148">
    <property type="protein sequence ID" value="KAB2628396.1"/>
    <property type="molecule type" value="Genomic_DNA"/>
</dbReference>
<name>A0A5N5HKA8_9ROSA</name>
<dbReference type="InterPro" id="IPR011990">
    <property type="entry name" value="TPR-like_helical_dom_sf"/>
</dbReference>
<dbReference type="Proteomes" id="UP000327157">
    <property type="component" value="Chromosome 8"/>
</dbReference>
<comment type="similarity">
    <text evidence="1">Belongs to the PPR family. P subfamily.</text>
</comment>
<evidence type="ECO:0000256" key="4">
    <source>
        <dbReference type="SAM" id="Phobius"/>
    </source>
</evidence>
<evidence type="ECO:0000256" key="3">
    <source>
        <dbReference type="PROSITE-ProRule" id="PRU00708"/>
    </source>
</evidence>
<dbReference type="OrthoDB" id="185373at2759"/>
<evidence type="ECO:0000256" key="2">
    <source>
        <dbReference type="ARBA" id="ARBA00022737"/>
    </source>
</evidence>
<dbReference type="AlphaFoldDB" id="A0A5N5HKA8"/>
<accession>A0A5N5HKA8</accession>
<gene>
    <name evidence="5" type="ORF">D8674_033191</name>
</gene>
<reference evidence="6" key="2">
    <citation type="submission" date="2019-10" db="EMBL/GenBank/DDBJ databases">
        <title>A de novo genome assembly of a pear dwarfing rootstock.</title>
        <authorList>
            <person name="Wang F."/>
            <person name="Wang J."/>
            <person name="Li S."/>
            <person name="Zhang Y."/>
            <person name="Fang M."/>
            <person name="Ma L."/>
            <person name="Zhao Y."/>
            <person name="Jiang S."/>
        </authorList>
    </citation>
    <scope>NUCLEOTIDE SEQUENCE [LARGE SCALE GENOMIC DNA]</scope>
</reference>
<feature type="repeat" description="PPR" evidence="3">
    <location>
        <begin position="224"/>
        <end position="258"/>
    </location>
</feature>
<protein>
    <submittedName>
        <fullName evidence="5">Pentatricopeptide repeat-containing protein</fullName>
    </submittedName>
</protein>
<keyword evidence="2" id="KW-0677">Repeat</keyword>
<sequence>MKEARISPYVITYNSLLSGATRNCLLSQSLDLFEETLRAGIHPNLWSYNILMHCFFKLGKPDEANRFMKCCFKFKQYDEGLEIMSEMRSKGYVFDGFAYCTVVAALVKTVRIEEANACMEQTMRNGVELNLSAYNTLLNVYCREGKLMDEKENGGLVCDKYTHTIIIDGLCKVGNIIGAEQHLQYMKTMDFREILVALSMIDGLCKADQIDRAMELYKSMETKDSFTYTSLVHNLCKAGRFRCASKLMMKCLRDGKKILRATQRAVLDDLRSTGYTDEARKLRWKIQWLEYYVRNWLCFYCWKVSIILFGLAFWTAPLF</sequence>
<organism evidence="5 6">
    <name type="scientific">Pyrus ussuriensis x Pyrus communis</name>
    <dbReference type="NCBI Taxonomy" id="2448454"/>
    <lineage>
        <taxon>Eukaryota</taxon>
        <taxon>Viridiplantae</taxon>
        <taxon>Streptophyta</taxon>
        <taxon>Embryophyta</taxon>
        <taxon>Tracheophyta</taxon>
        <taxon>Spermatophyta</taxon>
        <taxon>Magnoliopsida</taxon>
        <taxon>eudicotyledons</taxon>
        <taxon>Gunneridae</taxon>
        <taxon>Pentapetalae</taxon>
        <taxon>rosids</taxon>
        <taxon>fabids</taxon>
        <taxon>Rosales</taxon>
        <taxon>Rosaceae</taxon>
        <taxon>Amygdaloideae</taxon>
        <taxon>Maleae</taxon>
        <taxon>Pyrus</taxon>
    </lineage>
</organism>
<feature type="transmembrane region" description="Helical" evidence="4">
    <location>
        <begin position="291"/>
        <end position="314"/>
    </location>
</feature>
<dbReference type="Pfam" id="PF01535">
    <property type="entry name" value="PPR"/>
    <property type="match status" value="1"/>
</dbReference>
<keyword evidence="4" id="KW-0812">Transmembrane</keyword>
<dbReference type="InterPro" id="IPR051240">
    <property type="entry name" value="Mito_RNA-Proc/Resp"/>
</dbReference>
<keyword evidence="4" id="KW-1133">Transmembrane helix</keyword>
<keyword evidence="4" id="KW-0472">Membrane</keyword>
<reference evidence="5 6" key="3">
    <citation type="submission" date="2019-11" db="EMBL/GenBank/DDBJ databases">
        <title>A de novo genome assembly of a pear dwarfing rootstock.</title>
        <authorList>
            <person name="Wang F."/>
            <person name="Wang J."/>
            <person name="Li S."/>
            <person name="Zhang Y."/>
            <person name="Fang M."/>
            <person name="Ma L."/>
            <person name="Zhao Y."/>
            <person name="Jiang S."/>
        </authorList>
    </citation>
    <scope>NUCLEOTIDE SEQUENCE [LARGE SCALE GENOMIC DNA]</scope>
    <source>
        <strain evidence="5">S2</strain>
        <tissue evidence="5">Leaf</tissue>
    </source>
</reference>
<dbReference type="Pfam" id="PF13041">
    <property type="entry name" value="PPR_2"/>
    <property type="match status" value="3"/>
</dbReference>
<dbReference type="PANTHER" id="PTHR47933:SF11">
    <property type="entry name" value="PENTATRICOPEPTIDE REPEAT-CONTAINING PROTEIN 2"/>
    <property type="match status" value="1"/>
</dbReference>